<evidence type="ECO:0000313" key="2">
    <source>
        <dbReference type="Proteomes" id="UP000017820"/>
    </source>
</evidence>
<protein>
    <submittedName>
        <fullName evidence="1">Uncharacterized protein</fullName>
    </submittedName>
</protein>
<accession>V4HRE1</accession>
<reference evidence="1 2" key="1">
    <citation type="submission" date="2013-07" db="EMBL/GenBank/DDBJ databases">
        <title>Draft genome sequence of Pseudoalteromonas luteoviolacea 2ta16.</title>
        <authorList>
            <person name="Allen E.E."/>
            <person name="Azam F."/>
            <person name="Podell S."/>
        </authorList>
    </citation>
    <scope>NUCLEOTIDE SEQUENCE [LARGE SCALE GENOMIC DNA]</scope>
    <source>
        <strain evidence="1 2">2ta16</strain>
    </source>
</reference>
<sequence>MTGCANTTTVHIYAKYTPNKACINLHNALQKQGFAVKTNTLDFPTTISRNTILHSLMLLDPDALQLVKQTAQNSGFQTTKTKKVGQAHLIKYM</sequence>
<dbReference type="PATRIC" id="fig|1353533.3.peg.5014"/>
<proteinExistence type="predicted"/>
<comment type="caution">
    <text evidence="1">The sequence shown here is derived from an EMBL/GenBank/DDBJ whole genome shotgun (WGS) entry which is preliminary data.</text>
</comment>
<dbReference type="AlphaFoldDB" id="V4HRE1"/>
<evidence type="ECO:0000313" key="1">
    <source>
        <dbReference type="EMBL" id="ESP90489.1"/>
    </source>
</evidence>
<dbReference type="Proteomes" id="UP000017820">
    <property type="component" value="Unassembled WGS sequence"/>
</dbReference>
<gene>
    <name evidence="1" type="ORF">PL2TA16_01592</name>
</gene>
<dbReference type="EMBL" id="AUSV01000134">
    <property type="protein sequence ID" value="ESP90489.1"/>
    <property type="molecule type" value="Genomic_DNA"/>
</dbReference>
<organism evidence="1 2">
    <name type="scientific">Pseudoalteromonas luteoviolacea (strain 2ta16)</name>
    <dbReference type="NCBI Taxonomy" id="1353533"/>
    <lineage>
        <taxon>Bacteria</taxon>
        <taxon>Pseudomonadati</taxon>
        <taxon>Pseudomonadota</taxon>
        <taxon>Gammaproteobacteria</taxon>
        <taxon>Alteromonadales</taxon>
        <taxon>Pseudoalteromonadaceae</taxon>
        <taxon>Pseudoalteromonas</taxon>
    </lineage>
</organism>
<name>V4HRE1_PSEL2</name>